<comment type="caution">
    <text evidence="2">The sequence shown here is derived from an EMBL/GenBank/DDBJ whole genome shotgun (WGS) entry which is preliminary data.</text>
</comment>
<evidence type="ECO:0000313" key="3">
    <source>
        <dbReference type="Proteomes" id="UP000297777"/>
    </source>
</evidence>
<dbReference type="AlphaFoldDB" id="A0A4Z1EBM6"/>
<sequence>MEDDPELLELIKTSGVSRWIGEHRHIIAYPISSKHIYNISTTQPDINFAISPSETYTTKGSKAPCSKSLKISPPKSVAC</sequence>
<reference evidence="2 3" key="1">
    <citation type="submission" date="2017-12" db="EMBL/GenBank/DDBJ databases">
        <title>Comparative genomics of Botrytis spp.</title>
        <authorList>
            <person name="Valero-Jimenez C.A."/>
            <person name="Tapia P."/>
            <person name="Veloso J."/>
            <person name="Silva-Moreno E."/>
            <person name="Staats M."/>
            <person name="Valdes J.H."/>
            <person name="Van Kan J.A.L."/>
        </authorList>
    </citation>
    <scope>NUCLEOTIDE SEQUENCE [LARGE SCALE GENOMIC DNA]</scope>
    <source>
        <strain evidence="2 3">Bt9001</strain>
    </source>
</reference>
<proteinExistence type="predicted"/>
<evidence type="ECO:0000256" key="1">
    <source>
        <dbReference type="SAM" id="MobiDB-lite"/>
    </source>
</evidence>
<dbReference type="EMBL" id="PQXH01000224">
    <property type="protein sequence ID" value="TGO08132.1"/>
    <property type="molecule type" value="Genomic_DNA"/>
</dbReference>
<protein>
    <submittedName>
        <fullName evidence="2">Uncharacterized protein</fullName>
    </submittedName>
</protein>
<gene>
    <name evidence="2" type="ORF">BTUL_0224g00050</name>
</gene>
<dbReference type="Gene3D" id="3.30.9.30">
    <property type="match status" value="1"/>
</dbReference>
<organism evidence="2 3">
    <name type="scientific">Botrytis tulipae</name>
    <dbReference type="NCBI Taxonomy" id="87230"/>
    <lineage>
        <taxon>Eukaryota</taxon>
        <taxon>Fungi</taxon>
        <taxon>Dikarya</taxon>
        <taxon>Ascomycota</taxon>
        <taxon>Pezizomycotina</taxon>
        <taxon>Leotiomycetes</taxon>
        <taxon>Helotiales</taxon>
        <taxon>Sclerotiniaceae</taxon>
        <taxon>Botrytis</taxon>
    </lineage>
</organism>
<dbReference type="Proteomes" id="UP000297777">
    <property type="component" value="Unassembled WGS sequence"/>
</dbReference>
<name>A0A4Z1EBM6_9HELO</name>
<dbReference type="OrthoDB" id="1878542at2759"/>
<feature type="region of interest" description="Disordered" evidence="1">
    <location>
        <begin position="56"/>
        <end position="79"/>
    </location>
</feature>
<keyword evidence="3" id="KW-1185">Reference proteome</keyword>
<evidence type="ECO:0000313" key="2">
    <source>
        <dbReference type="EMBL" id="TGO08132.1"/>
    </source>
</evidence>
<accession>A0A4Z1EBM6</accession>